<name>A0A4Y2E712_ARAVE</name>
<accession>A0A4Y2E712</accession>
<proteinExistence type="predicted"/>
<feature type="region of interest" description="Disordered" evidence="1">
    <location>
        <begin position="1"/>
        <end position="26"/>
    </location>
</feature>
<gene>
    <name evidence="2" type="ORF">AVEN_46197_1</name>
</gene>
<sequence>MYEFHPPHTVRSHHRPSEPSPDPSVGWCADTDAAVIRMDSACRPVITTQRSDNESAYGPRPREAGFRHEPDTSPTGTNGKKRSPKVCLTDEMLKCPLVPRRASFFSRTPR</sequence>
<dbReference type="Proteomes" id="UP000499080">
    <property type="component" value="Unassembled WGS sequence"/>
</dbReference>
<dbReference type="AlphaFoldDB" id="A0A4Y2E712"/>
<evidence type="ECO:0000313" key="2">
    <source>
        <dbReference type="EMBL" id="GBM24701.1"/>
    </source>
</evidence>
<feature type="region of interest" description="Disordered" evidence="1">
    <location>
        <begin position="44"/>
        <end position="85"/>
    </location>
</feature>
<reference evidence="2 3" key="1">
    <citation type="journal article" date="2019" name="Sci. Rep.">
        <title>Orb-weaving spider Araneus ventricosus genome elucidates the spidroin gene catalogue.</title>
        <authorList>
            <person name="Kono N."/>
            <person name="Nakamura H."/>
            <person name="Ohtoshi R."/>
            <person name="Moran D.A.P."/>
            <person name="Shinohara A."/>
            <person name="Yoshida Y."/>
            <person name="Fujiwara M."/>
            <person name="Mori M."/>
            <person name="Tomita M."/>
            <person name="Arakawa K."/>
        </authorList>
    </citation>
    <scope>NUCLEOTIDE SEQUENCE [LARGE SCALE GENOMIC DNA]</scope>
</reference>
<evidence type="ECO:0000313" key="3">
    <source>
        <dbReference type="Proteomes" id="UP000499080"/>
    </source>
</evidence>
<keyword evidence="3" id="KW-1185">Reference proteome</keyword>
<protein>
    <submittedName>
        <fullName evidence="2">Uncharacterized protein</fullName>
    </submittedName>
</protein>
<organism evidence="2 3">
    <name type="scientific">Araneus ventricosus</name>
    <name type="common">Orbweaver spider</name>
    <name type="synonym">Epeira ventricosa</name>
    <dbReference type="NCBI Taxonomy" id="182803"/>
    <lineage>
        <taxon>Eukaryota</taxon>
        <taxon>Metazoa</taxon>
        <taxon>Ecdysozoa</taxon>
        <taxon>Arthropoda</taxon>
        <taxon>Chelicerata</taxon>
        <taxon>Arachnida</taxon>
        <taxon>Araneae</taxon>
        <taxon>Araneomorphae</taxon>
        <taxon>Entelegynae</taxon>
        <taxon>Araneoidea</taxon>
        <taxon>Araneidae</taxon>
        <taxon>Araneus</taxon>
    </lineage>
</organism>
<comment type="caution">
    <text evidence="2">The sequence shown here is derived from an EMBL/GenBank/DDBJ whole genome shotgun (WGS) entry which is preliminary data.</text>
</comment>
<dbReference type="EMBL" id="BGPR01000525">
    <property type="protein sequence ID" value="GBM24701.1"/>
    <property type="molecule type" value="Genomic_DNA"/>
</dbReference>
<feature type="compositionally biased region" description="Basic and acidic residues" evidence="1">
    <location>
        <begin position="60"/>
        <end position="71"/>
    </location>
</feature>
<evidence type="ECO:0000256" key="1">
    <source>
        <dbReference type="SAM" id="MobiDB-lite"/>
    </source>
</evidence>